<feature type="domain" description="Cadherin" evidence="15">
    <location>
        <begin position="459"/>
        <end position="568"/>
    </location>
</feature>
<evidence type="ECO:0000259" key="15">
    <source>
        <dbReference type="PROSITE" id="PS50268"/>
    </source>
</evidence>
<evidence type="ECO:0000256" key="6">
    <source>
        <dbReference type="ARBA" id="ARBA00022737"/>
    </source>
</evidence>
<dbReference type="Gene3D" id="2.60.40.60">
    <property type="entry name" value="Cadherins"/>
    <property type="match status" value="6"/>
</dbReference>
<feature type="domain" description="Cadherin" evidence="15">
    <location>
        <begin position="587"/>
        <end position="684"/>
    </location>
</feature>
<proteinExistence type="predicted"/>
<evidence type="ECO:0000256" key="14">
    <source>
        <dbReference type="SAM" id="SignalP"/>
    </source>
</evidence>
<dbReference type="Proteomes" id="UP000504627">
    <property type="component" value="Unplaced"/>
</dbReference>
<dbReference type="PANTHER" id="PTHR24028">
    <property type="entry name" value="CADHERIN-87A"/>
    <property type="match status" value="1"/>
</dbReference>
<dbReference type="SUPFAM" id="SSF49313">
    <property type="entry name" value="Cadherin-like"/>
    <property type="match status" value="6"/>
</dbReference>
<dbReference type="GO" id="GO:0007156">
    <property type="term" value="P:homophilic cell adhesion via plasma membrane adhesion molecules"/>
    <property type="evidence" value="ECO:0007669"/>
    <property type="project" value="InterPro"/>
</dbReference>
<evidence type="ECO:0000256" key="9">
    <source>
        <dbReference type="ARBA" id="ARBA00022989"/>
    </source>
</evidence>
<keyword evidence="3" id="KW-1003">Cell membrane</keyword>
<dbReference type="PANTHER" id="PTHR24028:SF73">
    <property type="entry name" value="PROTOCADHERIN GAMMA-B3-RELATED"/>
    <property type="match status" value="1"/>
</dbReference>
<dbReference type="PROSITE" id="PS00232">
    <property type="entry name" value="CADHERIN_1"/>
    <property type="match status" value="2"/>
</dbReference>
<feature type="chain" id="PRO_5030156855" evidence="14">
    <location>
        <begin position="33"/>
        <end position="831"/>
    </location>
</feature>
<keyword evidence="4 13" id="KW-0812">Transmembrane</keyword>
<reference evidence="17" key="1">
    <citation type="submission" date="2025-08" db="UniProtKB">
        <authorList>
            <consortium name="RefSeq"/>
        </authorList>
    </citation>
    <scope>IDENTIFICATION</scope>
    <source>
        <tissue evidence="17">Muscle</tissue>
    </source>
</reference>
<dbReference type="PROSITE" id="PS50268">
    <property type="entry name" value="CADHERIN_2"/>
    <property type="match status" value="6"/>
</dbReference>
<dbReference type="Pfam" id="PF00028">
    <property type="entry name" value="Cadherin"/>
    <property type="match status" value="5"/>
</dbReference>
<accession>A0A6J2G9N4</accession>
<name>A0A6J2G9N4_9PASS</name>
<dbReference type="GO" id="GO:0005886">
    <property type="term" value="C:plasma membrane"/>
    <property type="evidence" value="ECO:0007669"/>
    <property type="project" value="UniProtKB-SubCell"/>
</dbReference>
<evidence type="ECO:0000256" key="12">
    <source>
        <dbReference type="PROSITE-ProRule" id="PRU00043"/>
    </source>
</evidence>
<evidence type="ECO:0000256" key="7">
    <source>
        <dbReference type="ARBA" id="ARBA00022837"/>
    </source>
</evidence>
<evidence type="ECO:0000313" key="16">
    <source>
        <dbReference type="Proteomes" id="UP000504627"/>
    </source>
</evidence>
<evidence type="ECO:0000256" key="3">
    <source>
        <dbReference type="ARBA" id="ARBA00022475"/>
    </source>
</evidence>
<dbReference type="PRINTS" id="PR00205">
    <property type="entry name" value="CADHERIN"/>
</dbReference>
<dbReference type="FunFam" id="2.60.40.60:FF:000018">
    <property type="entry name" value="Protocadherin gamma c3"/>
    <property type="match status" value="1"/>
</dbReference>
<dbReference type="RefSeq" id="XP_027571823.2">
    <property type="nucleotide sequence ID" value="XM_027716022.2"/>
</dbReference>
<keyword evidence="11" id="KW-0325">Glycoprotein</keyword>
<evidence type="ECO:0000256" key="4">
    <source>
        <dbReference type="ARBA" id="ARBA00022692"/>
    </source>
</evidence>
<keyword evidence="9 13" id="KW-1133">Transmembrane helix</keyword>
<evidence type="ECO:0000256" key="8">
    <source>
        <dbReference type="ARBA" id="ARBA00022889"/>
    </source>
</evidence>
<dbReference type="FunFam" id="2.60.40.60:FF:000001">
    <property type="entry name" value="Protocadherin alpha 2"/>
    <property type="match status" value="1"/>
</dbReference>
<dbReference type="InterPro" id="IPR015919">
    <property type="entry name" value="Cadherin-like_sf"/>
</dbReference>
<feature type="domain" description="Cadherin" evidence="15">
    <location>
        <begin position="249"/>
        <end position="353"/>
    </location>
</feature>
<dbReference type="AlphaFoldDB" id="A0A6J2G9N4"/>
<dbReference type="FunFam" id="2.60.40.60:FF:000006">
    <property type="entry name" value="Protocadherin alpha 2"/>
    <property type="match status" value="1"/>
</dbReference>
<keyword evidence="6" id="KW-0677">Repeat</keyword>
<dbReference type="CDD" id="cd11304">
    <property type="entry name" value="Cadherin_repeat"/>
    <property type="match status" value="6"/>
</dbReference>
<comment type="function">
    <text evidence="1">Potential calcium-dependent cell-adhesion protein. May be involved in the establishment and maintenance of specific neuronal connections in the brain.</text>
</comment>
<comment type="subcellular location">
    <subcellularLocation>
        <location evidence="2">Cell membrane</location>
        <topology evidence="2">Single-pass type I membrane protein</topology>
    </subcellularLocation>
</comment>
<evidence type="ECO:0000256" key="1">
    <source>
        <dbReference type="ARBA" id="ARBA00003436"/>
    </source>
</evidence>
<keyword evidence="10 13" id="KW-0472">Membrane</keyword>
<keyword evidence="7 12" id="KW-0106">Calcium</keyword>
<keyword evidence="5 14" id="KW-0732">Signal</keyword>
<feature type="domain" description="Cadherin" evidence="15">
    <location>
        <begin position="140"/>
        <end position="248"/>
    </location>
</feature>
<dbReference type="FunFam" id="2.60.40.60:FF:000129">
    <property type="entry name" value="protocadherin alpha-C2 isoform X1"/>
    <property type="match status" value="1"/>
</dbReference>
<dbReference type="FunFam" id="2.60.40.60:FF:000004">
    <property type="entry name" value="Protocadherin 1 gamma 2"/>
    <property type="match status" value="1"/>
</dbReference>
<dbReference type="InterPro" id="IPR050174">
    <property type="entry name" value="Protocadherin/Cadherin-CA"/>
</dbReference>
<evidence type="ECO:0000256" key="10">
    <source>
        <dbReference type="ARBA" id="ARBA00023136"/>
    </source>
</evidence>
<dbReference type="FunFam" id="2.60.40.60:FF:000002">
    <property type="entry name" value="Protocadherin alpha 2"/>
    <property type="match status" value="1"/>
</dbReference>
<evidence type="ECO:0000313" key="17">
    <source>
        <dbReference type="RefSeq" id="XP_027571823.2"/>
    </source>
</evidence>
<dbReference type="GeneID" id="113985335"/>
<organism evidence="16 17">
    <name type="scientific">Pipra filicauda</name>
    <name type="common">Wire-tailed manakin</name>
    <dbReference type="NCBI Taxonomy" id="649802"/>
    <lineage>
        <taxon>Eukaryota</taxon>
        <taxon>Metazoa</taxon>
        <taxon>Chordata</taxon>
        <taxon>Craniata</taxon>
        <taxon>Vertebrata</taxon>
        <taxon>Euteleostomi</taxon>
        <taxon>Archelosauria</taxon>
        <taxon>Archosauria</taxon>
        <taxon>Dinosauria</taxon>
        <taxon>Saurischia</taxon>
        <taxon>Theropoda</taxon>
        <taxon>Coelurosauria</taxon>
        <taxon>Aves</taxon>
        <taxon>Neognathae</taxon>
        <taxon>Neoaves</taxon>
        <taxon>Telluraves</taxon>
        <taxon>Australaves</taxon>
        <taxon>Passeriformes</taxon>
        <taxon>Pipridae</taxon>
        <taxon>Pipra</taxon>
    </lineage>
</organism>
<feature type="domain" description="Cadherin" evidence="15">
    <location>
        <begin position="354"/>
        <end position="458"/>
    </location>
</feature>
<keyword evidence="16" id="KW-1185">Reference proteome</keyword>
<keyword evidence="8" id="KW-0130">Cell adhesion</keyword>
<dbReference type="InterPro" id="IPR020894">
    <property type="entry name" value="Cadherin_CS"/>
</dbReference>
<evidence type="ECO:0000256" key="2">
    <source>
        <dbReference type="ARBA" id="ARBA00004251"/>
    </source>
</evidence>
<sequence>MSGGRRPSGGPGGGRAAVLGAVLLWLCWRAAAERLRYSMAEELPRGSLVGPLARDLGLSADELPARKLRVASAGKKQLKYFTVSEGNGNLYVSERLDREELCGESLSCSVSFEALVHNPLNVFHVEVAIEDVNDNSPVFRKAVLELEIGEWTLPGTHFPLEMARDSDVGSNSLLTYELTSNPSFSLAVKENPDGSKQPQLVLERGLDREKQSSFELVLTAVDGGDPARSGTVQVRVNVTDLNDNPPVFSQSIYEARVSENLPAGSLVLQVRATDADAGSNGRVSYSFGDVSEVVRALFTVDSESGEVRTAGPLDFEEMSKYSFELEGTDGGGLTGHCQVQIEITDENDNVPEITILSLSSPVPEDAPVGTVVALLKIRDRDSGENGEVSCELSGEAPLSIVASSGGSYKVVTASALDREQASEHRVTVVARDRGSPALWSSAELLLEVSDVNDNAPVFEEASYSAYVRENNAVGALVLRVVARDLDAGANGRVSYWLSGGSAGAAGAAPLVSVEARSGAVYAQRSLDYEQCREFLVAVRAQDGGSPARSSTATVRVFVLDQNDNAPRVLYPPPPAAPGSVGSAFEVVPRSASSGYLVGKVVAVDADAGRNAWLSYELVQASEPALFRVGLQSGEVRTARAVSERDAAKQRVVAVVKDHGEPALSATATLHVVLAESLQEALPELSERAAGAEAAGELQFYLVLALALLSALLVLSVALAVLARLRRAGPPGVLRCLGAQRLSLAGAAFPADFCEGTLPYSYNLCVAAPPRANPEAAWPPPPLPIVPAEELVAGEPCEKPSPSSSAVAGDPPADLDAPQVCKHLHSLFLRFS</sequence>
<dbReference type="Pfam" id="PF16492">
    <property type="entry name" value="Cadherin_C_2"/>
    <property type="match status" value="1"/>
</dbReference>
<dbReference type="Pfam" id="PF08266">
    <property type="entry name" value="Cadherin_2"/>
    <property type="match status" value="1"/>
</dbReference>
<dbReference type="InterPro" id="IPR032455">
    <property type="entry name" value="Cadherin_C"/>
</dbReference>
<feature type="domain" description="Cadherin" evidence="15">
    <location>
        <begin position="31"/>
        <end position="139"/>
    </location>
</feature>
<dbReference type="GO" id="GO:0005509">
    <property type="term" value="F:calcium ion binding"/>
    <property type="evidence" value="ECO:0007669"/>
    <property type="project" value="UniProtKB-UniRule"/>
</dbReference>
<dbReference type="InterPro" id="IPR002126">
    <property type="entry name" value="Cadherin-like_dom"/>
</dbReference>
<gene>
    <name evidence="17" type="primary">LOC113985335</name>
</gene>
<feature type="transmembrane region" description="Helical" evidence="13">
    <location>
        <begin position="699"/>
        <end position="724"/>
    </location>
</feature>
<dbReference type="InterPro" id="IPR013164">
    <property type="entry name" value="Cadherin_N"/>
</dbReference>
<protein>
    <submittedName>
        <fullName evidence="17">Protocadherin gamma-B5-like isoform X3</fullName>
    </submittedName>
</protein>
<evidence type="ECO:0000256" key="11">
    <source>
        <dbReference type="ARBA" id="ARBA00023180"/>
    </source>
</evidence>
<dbReference type="SMART" id="SM00112">
    <property type="entry name" value="CA"/>
    <property type="match status" value="6"/>
</dbReference>
<evidence type="ECO:0000256" key="5">
    <source>
        <dbReference type="ARBA" id="ARBA00022729"/>
    </source>
</evidence>
<feature type="signal peptide" evidence="14">
    <location>
        <begin position="1"/>
        <end position="32"/>
    </location>
</feature>
<evidence type="ECO:0000256" key="13">
    <source>
        <dbReference type="SAM" id="Phobius"/>
    </source>
</evidence>